<sequence>MYNPAFSPRRWFLQGSMIVACLVLSLGSASAQTATAKEFQALRITPVEEVIEAPDFTLTTTSGETLRLSDLQGKFVLLNFWATW</sequence>
<comment type="caution">
    <text evidence="3">The sequence shown here is derived from an EMBL/GenBank/DDBJ whole genome shotgun (WGS) entry which is preliminary data.</text>
</comment>
<keyword evidence="4" id="KW-1185">Reference proteome</keyword>
<feature type="chain" id="PRO_5004844456" description="Alkyl hydroperoxide reductase subunit C/ Thiol specific antioxidant domain-containing protein" evidence="1">
    <location>
        <begin position="32"/>
        <end position="84"/>
    </location>
</feature>
<evidence type="ECO:0000256" key="1">
    <source>
        <dbReference type="SAM" id="SignalP"/>
    </source>
</evidence>
<dbReference type="GO" id="GO:0016491">
    <property type="term" value="F:oxidoreductase activity"/>
    <property type="evidence" value="ECO:0007669"/>
    <property type="project" value="InterPro"/>
</dbReference>
<dbReference type="Proteomes" id="UP000019141">
    <property type="component" value="Unassembled WGS sequence"/>
</dbReference>
<feature type="signal peptide" evidence="1">
    <location>
        <begin position="1"/>
        <end position="31"/>
    </location>
</feature>
<dbReference type="EMBL" id="AZHW01001120">
    <property type="protein sequence ID" value="ETW94099.1"/>
    <property type="molecule type" value="Genomic_DNA"/>
</dbReference>
<proteinExistence type="predicted"/>
<evidence type="ECO:0000313" key="3">
    <source>
        <dbReference type="EMBL" id="ETW94099.1"/>
    </source>
</evidence>
<gene>
    <name evidence="3" type="ORF">ETSY1_36335</name>
</gene>
<name>W4L865_ENTF1</name>
<evidence type="ECO:0000259" key="2">
    <source>
        <dbReference type="Pfam" id="PF00578"/>
    </source>
</evidence>
<dbReference type="GO" id="GO:0016209">
    <property type="term" value="F:antioxidant activity"/>
    <property type="evidence" value="ECO:0007669"/>
    <property type="project" value="InterPro"/>
</dbReference>
<accession>W4L865</accession>
<dbReference type="Gene3D" id="3.40.30.10">
    <property type="entry name" value="Glutaredoxin"/>
    <property type="match status" value="1"/>
</dbReference>
<feature type="domain" description="Alkyl hydroperoxide reductase subunit C/ Thiol specific antioxidant" evidence="2">
    <location>
        <begin position="52"/>
        <end position="84"/>
    </location>
</feature>
<dbReference type="SUPFAM" id="SSF52833">
    <property type="entry name" value="Thioredoxin-like"/>
    <property type="match status" value="1"/>
</dbReference>
<protein>
    <recommendedName>
        <fullName evidence="2">Alkyl hydroperoxide reductase subunit C/ Thiol specific antioxidant domain-containing protein</fullName>
    </recommendedName>
</protein>
<organism evidence="3 4">
    <name type="scientific">Entotheonella factor</name>
    <dbReference type="NCBI Taxonomy" id="1429438"/>
    <lineage>
        <taxon>Bacteria</taxon>
        <taxon>Pseudomonadati</taxon>
        <taxon>Nitrospinota/Tectimicrobiota group</taxon>
        <taxon>Candidatus Tectimicrobiota</taxon>
        <taxon>Candidatus Entotheonellia</taxon>
        <taxon>Candidatus Entotheonellales</taxon>
        <taxon>Candidatus Entotheonellaceae</taxon>
        <taxon>Candidatus Entotheonella</taxon>
    </lineage>
</organism>
<dbReference type="InterPro" id="IPR000866">
    <property type="entry name" value="AhpC/TSA"/>
</dbReference>
<dbReference type="HOGENOM" id="CLU_2521443_0_0_7"/>
<keyword evidence="1" id="KW-0732">Signal</keyword>
<dbReference type="Pfam" id="PF00578">
    <property type="entry name" value="AhpC-TSA"/>
    <property type="match status" value="1"/>
</dbReference>
<dbReference type="AlphaFoldDB" id="W4L865"/>
<reference evidence="3 4" key="1">
    <citation type="journal article" date="2014" name="Nature">
        <title>An environmental bacterial taxon with a large and distinct metabolic repertoire.</title>
        <authorList>
            <person name="Wilson M.C."/>
            <person name="Mori T."/>
            <person name="Ruckert C."/>
            <person name="Uria A.R."/>
            <person name="Helf M.J."/>
            <person name="Takada K."/>
            <person name="Gernert C."/>
            <person name="Steffens U.A."/>
            <person name="Heycke N."/>
            <person name="Schmitt S."/>
            <person name="Rinke C."/>
            <person name="Helfrich E.J."/>
            <person name="Brachmann A.O."/>
            <person name="Gurgui C."/>
            <person name="Wakimoto T."/>
            <person name="Kracht M."/>
            <person name="Crusemann M."/>
            <person name="Hentschel U."/>
            <person name="Abe I."/>
            <person name="Matsunaga S."/>
            <person name="Kalinowski J."/>
            <person name="Takeyama H."/>
            <person name="Piel J."/>
        </authorList>
    </citation>
    <scope>NUCLEOTIDE SEQUENCE [LARGE SCALE GENOMIC DNA]</scope>
    <source>
        <strain evidence="4">TSY1</strain>
    </source>
</reference>
<dbReference type="InterPro" id="IPR036249">
    <property type="entry name" value="Thioredoxin-like_sf"/>
</dbReference>
<evidence type="ECO:0000313" key="4">
    <source>
        <dbReference type="Proteomes" id="UP000019141"/>
    </source>
</evidence>